<gene>
    <name evidence="2" type="ORF">LV83_02367</name>
</gene>
<evidence type="ECO:0000259" key="1">
    <source>
        <dbReference type="Pfam" id="PF01261"/>
    </source>
</evidence>
<dbReference type="InterPro" id="IPR050312">
    <property type="entry name" value="IolE/XylAMocC-like"/>
</dbReference>
<reference evidence="2 3" key="1">
    <citation type="submission" date="2018-06" db="EMBL/GenBank/DDBJ databases">
        <title>Genomic Encyclopedia of Archaeal and Bacterial Type Strains, Phase II (KMG-II): from individual species to whole genera.</title>
        <authorList>
            <person name="Goeker M."/>
        </authorList>
    </citation>
    <scope>NUCLEOTIDE SEQUENCE [LARGE SCALE GENOMIC DNA]</scope>
    <source>
        <strain evidence="2 3">DSM 23446</strain>
    </source>
</reference>
<dbReference type="Pfam" id="PF01261">
    <property type="entry name" value="AP_endonuc_2"/>
    <property type="match status" value="1"/>
</dbReference>
<dbReference type="GO" id="GO:0016853">
    <property type="term" value="F:isomerase activity"/>
    <property type="evidence" value="ECO:0007669"/>
    <property type="project" value="UniProtKB-KW"/>
</dbReference>
<dbReference type="RefSeq" id="WP_245947040.1">
    <property type="nucleotide sequence ID" value="NZ_QLLK01000006.1"/>
</dbReference>
<dbReference type="PANTHER" id="PTHR12110:SF53">
    <property type="entry name" value="BLR5974 PROTEIN"/>
    <property type="match status" value="1"/>
</dbReference>
<protein>
    <submittedName>
        <fullName evidence="2">Sugar phosphate isomerase/epimerase</fullName>
    </submittedName>
</protein>
<dbReference type="PANTHER" id="PTHR12110">
    <property type="entry name" value="HYDROXYPYRUVATE ISOMERASE"/>
    <property type="match status" value="1"/>
</dbReference>
<comment type="caution">
    <text evidence="2">The sequence shown here is derived from an EMBL/GenBank/DDBJ whole genome shotgun (WGS) entry which is preliminary data.</text>
</comment>
<dbReference type="SUPFAM" id="SSF51658">
    <property type="entry name" value="Xylose isomerase-like"/>
    <property type="match status" value="1"/>
</dbReference>
<evidence type="ECO:0000313" key="2">
    <source>
        <dbReference type="EMBL" id="RAI89326.1"/>
    </source>
</evidence>
<proteinExistence type="predicted"/>
<dbReference type="AlphaFoldDB" id="A0A327PHX8"/>
<evidence type="ECO:0000313" key="3">
    <source>
        <dbReference type="Proteomes" id="UP000249610"/>
    </source>
</evidence>
<accession>A0A327PHX8</accession>
<organism evidence="2 3">
    <name type="scientific">Algoriphagus yeomjeoni</name>
    <dbReference type="NCBI Taxonomy" id="291403"/>
    <lineage>
        <taxon>Bacteria</taxon>
        <taxon>Pseudomonadati</taxon>
        <taxon>Bacteroidota</taxon>
        <taxon>Cytophagia</taxon>
        <taxon>Cytophagales</taxon>
        <taxon>Cyclobacteriaceae</taxon>
        <taxon>Algoriphagus</taxon>
    </lineage>
</organism>
<name>A0A327PHX8_9BACT</name>
<dbReference type="Proteomes" id="UP000249610">
    <property type="component" value="Unassembled WGS sequence"/>
</dbReference>
<sequence length="364" mass="40915">MNSSKPSLSSYNSDRRYYIKTAGLGVMAMTFPLPLIPDFLRNVPMGIVVHSYAARWHSDTPSENYPGFENALSLIEHCKEIGAGGVQTLVNGWSSDFAKKVRDAREKTGLYMEGSISLPKSKDEIAKFEAEVLAAKEAGATVLRTACLSGRRYVTFKTLGDYEAFRTKAIESIELAEPIVRKHNMKLAVENHKDWTAKELEAIIKKLGSEWVGVTLDFGNNLSFMENPMEVIETLAPYAFSTHVKDMGVKNYPEGFLLSEVPLGEGIVDLKSAVELCKKYNPEINFSLEMITRDPLEIPVMKDSYWATFDHLSGLDVYRMERLMEENQFKGELPHVTGLSKEEQLAYEEKNVLACLEYSRILLG</sequence>
<feature type="domain" description="Xylose isomerase-like TIM barrel" evidence="1">
    <location>
        <begin position="76"/>
        <end position="294"/>
    </location>
</feature>
<dbReference type="InterPro" id="IPR036237">
    <property type="entry name" value="Xyl_isomerase-like_sf"/>
</dbReference>
<dbReference type="Gene3D" id="3.20.20.150">
    <property type="entry name" value="Divalent-metal-dependent TIM barrel enzymes"/>
    <property type="match status" value="1"/>
</dbReference>
<keyword evidence="3" id="KW-1185">Reference proteome</keyword>
<dbReference type="InterPro" id="IPR013022">
    <property type="entry name" value="Xyl_isomerase-like_TIM-brl"/>
</dbReference>
<keyword evidence="2" id="KW-0413">Isomerase</keyword>
<dbReference type="EMBL" id="QLLK01000006">
    <property type="protein sequence ID" value="RAI89326.1"/>
    <property type="molecule type" value="Genomic_DNA"/>
</dbReference>